<dbReference type="Gene3D" id="3.40.50.1820">
    <property type="entry name" value="alpha/beta hydrolase"/>
    <property type="match status" value="1"/>
</dbReference>
<feature type="domain" description="Epoxide hydrolase N-terminal" evidence="5">
    <location>
        <begin position="8"/>
        <end position="113"/>
    </location>
</feature>
<gene>
    <name evidence="6" type="ORF">A7U60_g3735</name>
</gene>
<name>A0A9Q5I066_SANBA</name>
<dbReference type="InterPro" id="IPR010497">
    <property type="entry name" value="Epoxide_hydro_N"/>
</dbReference>
<dbReference type="InterPro" id="IPR029058">
    <property type="entry name" value="AB_hydrolase_fold"/>
</dbReference>
<keyword evidence="3" id="KW-0378">Hydrolase</keyword>
<evidence type="ECO:0000256" key="4">
    <source>
        <dbReference type="PIRSR" id="PIRSR001112-1"/>
    </source>
</evidence>
<reference evidence="6" key="1">
    <citation type="submission" date="2016-06" db="EMBL/GenBank/DDBJ databases">
        <title>Draft Genome sequence of the fungus Inonotus baumii.</title>
        <authorList>
            <person name="Zhu H."/>
            <person name="Lin W."/>
        </authorList>
    </citation>
    <scope>NUCLEOTIDE SEQUENCE</scope>
    <source>
        <strain evidence="6">821</strain>
    </source>
</reference>
<dbReference type="InterPro" id="IPR016292">
    <property type="entry name" value="Epoxide_hydrolase"/>
</dbReference>
<dbReference type="PANTHER" id="PTHR21661">
    <property type="entry name" value="EPOXIDE HYDROLASE 1-RELATED"/>
    <property type="match status" value="1"/>
</dbReference>
<feature type="active site" description="Nucleophile" evidence="4">
    <location>
        <position position="177"/>
    </location>
</feature>
<feature type="active site" description="Proton acceptor" evidence="4">
    <location>
        <position position="366"/>
    </location>
</feature>
<proteinExistence type="inferred from homology"/>
<evidence type="ECO:0000256" key="1">
    <source>
        <dbReference type="ARBA" id="ARBA00010088"/>
    </source>
</evidence>
<evidence type="ECO:0000259" key="5">
    <source>
        <dbReference type="Pfam" id="PF06441"/>
    </source>
</evidence>
<organism evidence="6 7">
    <name type="scientific">Sanghuangporus baumii</name>
    <name type="common">Phellinus baumii</name>
    <dbReference type="NCBI Taxonomy" id="108892"/>
    <lineage>
        <taxon>Eukaryota</taxon>
        <taxon>Fungi</taxon>
        <taxon>Dikarya</taxon>
        <taxon>Basidiomycota</taxon>
        <taxon>Agaricomycotina</taxon>
        <taxon>Agaricomycetes</taxon>
        <taxon>Hymenochaetales</taxon>
        <taxon>Hymenochaetaceae</taxon>
        <taxon>Sanghuangporus</taxon>
    </lineage>
</organism>
<evidence type="ECO:0000256" key="3">
    <source>
        <dbReference type="ARBA" id="ARBA00022801"/>
    </source>
</evidence>
<dbReference type="Proteomes" id="UP000757232">
    <property type="component" value="Unassembled WGS sequence"/>
</dbReference>
<dbReference type="Pfam" id="PF06441">
    <property type="entry name" value="EHN"/>
    <property type="match status" value="1"/>
</dbReference>
<dbReference type="PIRSF" id="PIRSF001112">
    <property type="entry name" value="Epoxide_hydrolase"/>
    <property type="match status" value="1"/>
</dbReference>
<dbReference type="AlphaFoldDB" id="A0A9Q5I066"/>
<evidence type="ECO:0000313" key="7">
    <source>
        <dbReference type="Proteomes" id="UP000757232"/>
    </source>
</evidence>
<evidence type="ECO:0000313" key="6">
    <source>
        <dbReference type="EMBL" id="OCB89136.1"/>
    </source>
</evidence>
<evidence type="ECO:0000256" key="2">
    <source>
        <dbReference type="ARBA" id="ARBA00022797"/>
    </source>
</evidence>
<sequence length="391" mass="44082">MSFNVPERINVKYDASQVQRMLSLLQAAPFPDRAPIDADTPWELGIEYEYLKKLKTTFQTQWSWDSLEKKIAKFENYIVHYESDGDILDLHYVHAKSPRADAIPLILLHGWPVVEPLTNPPSSSVPAFHVIVPSLPGYFLSTLPRRDGWGLVDTAKLFNGLMTSVLGYRQYVGQGGDWGSYILRILGSLFPESVLLMHFNMFRTPPATNSDPSTYTEIEKRVVARRQEFFATGRGYLEIQVTKHADKNSSQRPFTIGIAIASSPLAVLAYIGEKIYTWSDPERVETQDILDTVALYILSGSFATSVVIYNQGKERTEIVAGTEGKWALKNKFGFSAFPFEIGGAPKCDIVPYGPLVYYKEHSNGGHFPALDNPTEFVGDLREFFGEHWVRQ</sequence>
<dbReference type="EMBL" id="LNZH02000164">
    <property type="protein sequence ID" value="OCB89136.1"/>
    <property type="molecule type" value="Genomic_DNA"/>
</dbReference>
<dbReference type="PANTHER" id="PTHR21661:SF35">
    <property type="entry name" value="EPOXIDE HYDROLASE"/>
    <property type="match status" value="1"/>
</dbReference>
<dbReference type="SUPFAM" id="SSF53474">
    <property type="entry name" value="alpha/beta-Hydrolases"/>
    <property type="match status" value="1"/>
</dbReference>
<dbReference type="GO" id="GO:0097176">
    <property type="term" value="P:epoxide metabolic process"/>
    <property type="evidence" value="ECO:0007669"/>
    <property type="project" value="TreeGrafter"/>
</dbReference>
<dbReference type="OrthoDB" id="7130006at2759"/>
<comment type="caution">
    <text evidence="6">The sequence shown here is derived from an EMBL/GenBank/DDBJ whole genome shotgun (WGS) entry which is preliminary data.</text>
</comment>
<dbReference type="GO" id="GO:0004301">
    <property type="term" value="F:epoxide hydrolase activity"/>
    <property type="evidence" value="ECO:0007669"/>
    <property type="project" value="TreeGrafter"/>
</dbReference>
<comment type="similarity">
    <text evidence="1">Belongs to the peptidase S33 family.</text>
</comment>
<dbReference type="InterPro" id="IPR000639">
    <property type="entry name" value="Epox_hydrolase-like"/>
</dbReference>
<keyword evidence="7" id="KW-1185">Reference proteome</keyword>
<keyword evidence="2" id="KW-0058">Aromatic hydrocarbons catabolism</keyword>
<protein>
    <submittedName>
        <fullName evidence="6">Alpha/beta-hydrolase</fullName>
    </submittedName>
</protein>
<accession>A0A9Q5I066</accession>
<dbReference type="PRINTS" id="PR00412">
    <property type="entry name" value="EPOXHYDRLASE"/>
</dbReference>
<feature type="active site" description="Proton donor" evidence="4">
    <location>
        <position position="309"/>
    </location>
</feature>